<evidence type="ECO:0000256" key="11">
    <source>
        <dbReference type="ARBA" id="ARBA00022833"/>
    </source>
</evidence>
<dbReference type="Proteomes" id="UP001623349">
    <property type="component" value="Unassembled WGS sequence"/>
</dbReference>
<dbReference type="InterPro" id="IPR001214">
    <property type="entry name" value="SET_dom"/>
</dbReference>
<dbReference type="PROSITE" id="PS50867">
    <property type="entry name" value="PRE_SET"/>
    <property type="match status" value="1"/>
</dbReference>
<evidence type="ECO:0000256" key="8">
    <source>
        <dbReference type="ARBA" id="ARBA00022691"/>
    </source>
</evidence>
<evidence type="ECO:0000256" key="16">
    <source>
        <dbReference type="ARBA" id="ARBA00040299"/>
    </source>
</evidence>
<keyword evidence="6" id="KW-0132">Cell division</keyword>
<proteinExistence type="predicted"/>
<sequence length="805" mass="91713">MELRDDGKVDFMFEKTQDVLHSLKQKIKDGSATNEDYVQAMILVNEATLSNNQTLEKGSILKQLKEERKPFPAFVDFQAFQFDNPFATVALLHSFRRNTPCGDYSFMGEGEWYHTLGTQYEQASISNALSSTSQENSSPENCSIQSTGNKVFLPVINKAEDLVTKKPPVHLSFQRHICSRACLMETPLSLKGENPLQLPIRCYFQRRHAKTNSHSSALHVNYKTPCGRSLRNMEEVFHYLLETKCNFLFTDHFSFNTYVQLTRNHPKQNEVVSDVDISNGVESVSISFCNEIDNSKLPQFKYRKTVQPRTYHLNFSSMFSDSCDCSEGCIDIKKCACLQLTAKNAKVCPLSPDGECTGYKYKRLQRLIPTGDKVFQPGTSLFGQTVSAVCLRLELRLCSTVPSFYMSSGHPNPRPHAGITSIYPLIHLPGPREDLLCIYECNLFCKCNHQMCQNRVVQHGPQVRLQVFKSEKKGWGVRCLDDIDKGTFVCIYSGRLLTRATPEKTNIDENGREQQRIVKNSFSRKRKIEVVCSDCETHCESPKTEECPPKFSSDLKEPVVEMIYRNISRTQRHSVIRRPKSKTDVFHYNEKNMGFVCSDSAAPEDKNGFKPAQEHENSRARRAHEDLSSNQVGDSEDKQLTESDVIDITTSRDTSPEHRCKHSAILNSKNTKQVLEVPVKQSQEEEPAASQSQQVLCDEELPSERIKIPSASLMQLSKESLFLLDASKEGNVGRFLNHSCCPNLWVQHVFVETHDRNFPLVAFFTNRYVKARTELTWDYGYEAGTMPEKEILCQCGFNKCRKKII</sequence>
<evidence type="ECO:0000313" key="24">
    <source>
        <dbReference type="Proteomes" id="UP001623349"/>
    </source>
</evidence>
<comment type="catalytic activity">
    <reaction evidence="18">
        <text>N(6),N(6)-dimethyl-L-lysyl(9)-[histone H3] + S-adenosyl-L-methionine = N(6),N(6),N(6)-trimethyl-L-lysyl(9)-[histone H3] + S-adenosyl-L-homocysteine + H(+)</text>
        <dbReference type="Rhea" id="RHEA:60288"/>
        <dbReference type="Rhea" id="RHEA-COMP:15538"/>
        <dbReference type="Rhea" id="RHEA-COMP:15541"/>
        <dbReference type="ChEBI" id="CHEBI:15378"/>
        <dbReference type="ChEBI" id="CHEBI:57856"/>
        <dbReference type="ChEBI" id="CHEBI:59789"/>
        <dbReference type="ChEBI" id="CHEBI:61961"/>
        <dbReference type="ChEBI" id="CHEBI:61976"/>
        <dbReference type="EC" id="2.1.1.366"/>
    </reaction>
</comment>
<evidence type="ECO:0000259" key="20">
    <source>
        <dbReference type="PROSITE" id="PS50280"/>
    </source>
</evidence>
<evidence type="ECO:0000256" key="7">
    <source>
        <dbReference type="ARBA" id="ARBA00022679"/>
    </source>
</evidence>
<evidence type="ECO:0000256" key="19">
    <source>
        <dbReference type="SAM" id="MobiDB-lite"/>
    </source>
</evidence>
<dbReference type="SMART" id="SM00317">
    <property type="entry name" value="SET"/>
    <property type="match status" value="1"/>
</dbReference>
<evidence type="ECO:0000259" key="22">
    <source>
        <dbReference type="PROSITE" id="PS50982"/>
    </source>
</evidence>
<keyword evidence="11" id="KW-0862">Zinc</keyword>
<dbReference type="InterPro" id="IPR051516">
    <property type="entry name" value="SETDB_methyltransferase"/>
</dbReference>
<dbReference type="InterPro" id="IPR046341">
    <property type="entry name" value="SET_dom_sf"/>
</dbReference>
<dbReference type="EMBL" id="BAAFST010000014">
    <property type="protein sequence ID" value="GAB1298962.1"/>
    <property type="molecule type" value="Genomic_DNA"/>
</dbReference>
<dbReference type="Pfam" id="PF05033">
    <property type="entry name" value="Pre-SET"/>
    <property type="match status" value="1"/>
</dbReference>
<comment type="subcellular location">
    <subcellularLocation>
        <location evidence="2">Chromosome</location>
    </subcellularLocation>
    <subcellularLocation>
        <location evidence="1">Nucleus</location>
    </subcellularLocation>
</comment>
<keyword evidence="13" id="KW-0539">Nucleus</keyword>
<evidence type="ECO:0000256" key="4">
    <source>
        <dbReference type="ARBA" id="ARBA00022473"/>
    </source>
</evidence>
<organism evidence="23 24">
    <name type="scientific">Apodemus speciosus</name>
    <name type="common">Large Japanese field mouse</name>
    <dbReference type="NCBI Taxonomy" id="105296"/>
    <lineage>
        <taxon>Eukaryota</taxon>
        <taxon>Metazoa</taxon>
        <taxon>Chordata</taxon>
        <taxon>Craniata</taxon>
        <taxon>Vertebrata</taxon>
        <taxon>Euteleostomi</taxon>
        <taxon>Mammalia</taxon>
        <taxon>Eutheria</taxon>
        <taxon>Euarchontoglires</taxon>
        <taxon>Glires</taxon>
        <taxon>Rodentia</taxon>
        <taxon>Myomorpha</taxon>
        <taxon>Muroidea</taxon>
        <taxon>Muridae</taxon>
        <taxon>Murinae</taxon>
        <taxon>Apodemus</taxon>
    </lineage>
</organism>
<evidence type="ECO:0000256" key="9">
    <source>
        <dbReference type="ARBA" id="ARBA00022723"/>
    </source>
</evidence>
<evidence type="ECO:0000256" key="17">
    <source>
        <dbReference type="ARBA" id="ARBA00042995"/>
    </source>
</evidence>
<dbReference type="InterPro" id="IPR047232">
    <property type="entry name" value="SETDB1/2-like_MBD"/>
</dbReference>
<dbReference type="Pfam" id="PF00856">
    <property type="entry name" value="SET"/>
    <property type="match status" value="1"/>
</dbReference>
<keyword evidence="12" id="KW-0156">Chromatin regulator</keyword>
<dbReference type="PANTHER" id="PTHR46024">
    <property type="entry name" value="HISTONE-LYSINE N-METHYLTRANSFERASE EGGLESS"/>
    <property type="match status" value="1"/>
</dbReference>
<evidence type="ECO:0000256" key="2">
    <source>
        <dbReference type="ARBA" id="ARBA00004286"/>
    </source>
</evidence>
<evidence type="ECO:0000256" key="15">
    <source>
        <dbReference type="ARBA" id="ARBA00039052"/>
    </source>
</evidence>
<keyword evidence="14" id="KW-0131">Cell cycle</keyword>
<dbReference type="InterPro" id="IPR016177">
    <property type="entry name" value="DNA-bd_dom_sf"/>
</dbReference>
<dbReference type="InterPro" id="IPR001739">
    <property type="entry name" value="Methyl_CpG_DNA-bd"/>
</dbReference>
<dbReference type="Gene3D" id="2.170.270.10">
    <property type="entry name" value="SET domain"/>
    <property type="match status" value="2"/>
</dbReference>
<dbReference type="CDD" id="cd01395">
    <property type="entry name" value="HMT_MBD"/>
    <property type="match status" value="1"/>
</dbReference>
<evidence type="ECO:0000256" key="10">
    <source>
        <dbReference type="ARBA" id="ARBA00022776"/>
    </source>
</evidence>
<gene>
    <name evidence="23" type="ORF">APTSU1_001419800</name>
</gene>
<dbReference type="SUPFAM" id="SSF82199">
    <property type="entry name" value="SET domain"/>
    <property type="match status" value="1"/>
</dbReference>
<dbReference type="PROSITE" id="PS50982">
    <property type="entry name" value="MBD"/>
    <property type="match status" value="1"/>
</dbReference>
<keyword evidence="24" id="KW-1185">Reference proteome</keyword>
<evidence type="ECO:0000256" key="6">
    <source>
        <dbReference type="ARBA" id="ARBA00022618"/>
    </source>
</evidence>
<keyword evidence="9" id="KW-0479">Metal-binding</keyword>
<feature type="compositionally biased region" description="Basic and acidic residues" evidence="19">
    <location>
        <begin position="603"/>
        <end position="627"/>
    </location>
</feature>
<keyword evidence="7" id="KW-0808">Transferase</keyword>
<keyword evidence="5" id="KW-0489">Methyltransferase</keyword>
<dbReference type="PANTHER" id="PTHR46024:SF3">
    <property type="entry name" value="HISTONE-LYSINE N-METHYLTRANSFERASE SETDB2"/>
    <property type="match status" value="1"/>
</dbReference>
<reference evidence="23 24" key="1">
    <citation type="submission" date="2024-08" db="EMBL/GenBank/DDBJ databases">
        <title>The draft genome of Apodemus speciosus.</title>
        <authorList>
            <person name="Nabeshima K."/>
            <person name="Suzuki S."/>
            <person name="Onuma M."/>
        </authorList>
    </citation>
    <scope>NUCLEOTIDE SEQUENCE [LARGE SCALE GENOMIC DNA]</scope>
    <source>
        <strain evidence="23">IB14-021</strain>
    </source>
</reference>
<evidence type="ECO:0000256" key="14">
    <source>
        <dbReference type="ARBA" id="ARBA00023306"/>
    </source>
</evidence>
<keyword evidence="10" id="KW-0498">Mitosis</keyword>
<name>A0ABQ0FI70_APOSI</name>
<accession>A0ABQ0FI70</accession>
<comment type="caution">
    <text evidence="23">The sequence shown here is derived from an EMBL/GenBank/DDBJ whole genome shotgun (WGS) entry which is preliminary data.</text>
</comment>
<dbReference type="PROSITE" id="PS50280">
    <property type="entry name" value="SET"/>
    <property type="match status" value="1"/>
</dbReference>
<keyword evidence="3" id="KW-0158">Chromosome</keyword>
<keyword evidence="8" id="KW-0949">S-adenosyl-L-methionine</keyword>
<evidence type="ECO:0000256" key="5">
    <source>
        <dbReference type="ARBA" id="ARBA00022603"/>
    </source>
</evidence>
<evidence type="ECO:0000256" key="1">
    <source>
        <dbReference type="ARBA" id="ARBA00004123"/>
    </source>
</evidence>
<dbReference type="EC" id="2.1.1.366" evidence="15"/>
<dbReference type="SMART" id="SM00468">
    <property type="entry name" value="PreSET"/>
    <property type="match status" value="1"/>
</dbReference>
<evidence type="ECO:0000313" key="23">
    <source>
        <dbReference type="EMBL" id="GAB1298962.1"/>
    </source>
</evidence>
<evidence type="ECO:0000259" key="21">
    <source>
        <dbReference type="PROSITE" id="PS50867"/>
    </source>
</evidence>
<feature type="domain" description="MBD" evidence="22">
    <location>
        <begin position="188"/>
        <end position="260"/>
    </location>
</feature>
<evidence type="ECO:0000256" key="13">
    <source>
        <dbReference type="ARBA" id="ARBA00023242"/>
    </source>
</evidence>
<evidence type="ECO:0000256" key="18">
    <source>
        <dbReference type="ARBA" id="ARBA00049087"/>
    </source>
</evidence>
<feature type="domain" description="SET" evidence="20">
    <location>
        <begin position="463"/>
        <end position="780"/>
    </location>
</feature>
<feature type="region of interest" description="Disordered" evidence="19">
    <location>
        <begin position="597"/>
        <end position="665"/>
    </location>
</feature>
<evidence type="ECO:0000256" key="3">
    <source>
        <dbReference type="ARBA" id="ARBA00022454"/>
    </source>
</evidence>
<evidence type="ECO:0000256" key="12">
    <source>
        <dbReference type="ARBA" id="ARBA00022853"/>
    </source>
</evidence>
<keyword evidence="4" id="KW-0217">Developmental protein</keyword>
<protein>
    <recommendedName>
        <fullName evidence="16">Histone-lysine N-methyltransferase SETDB2</fullName>
        <ecNumber evidence="15">2.1.1.366</ecNumber>
    </recommendedName>
    <alternativeName>
        <fullName evidence="17">SET domain bifurcated 2</fullName>
    </alternativeName>
</protein>
<dbReference type="SMART" id="SM00391">
    <property type="entry name" value="MBD"/>
    <property type="match status" value="1"/>
</dbReference>
<dbReference type="InterPro" id="IPR007728">
    <property type="entry name" value="Pre-SET_dom"/>
</dbReference>
<feature type="domain" description="Pre-SET" evidence="21">
    <location>
        <begin position="321"/>
        <end position="460"/>
    </location>
</feature>
<dbReference type="SUPFAM" id="SSF54171">
    <property type="entry name" value="DNA-binding domain"/>
    <property type="match status" value="1"/>
</dbReference>
<dbReference type="Pfam" id="PF01429">
    <property type="entry name" value="MBD"/>
    <property type="match status" value="1"/>
</dbReference>